<accession>B8BTU2</accession>
<dbReference type="HOGENOM" id="CLU_021880_0_0_1"/>
<dbReference type="PANTHER" id="PTHR34407">
    <property type="entry name" value="EXPRESSED PROTEIN"/>
    <property type="match status" value="1"/>
</dbReference>
<organism evidence="1 2">
    <name type="scientific">Thalassiosira pseudonana</name>
    <name type="common">Marine diatom</name>
    <name type="synonym">Cyclotella nana</name>
    <dbReference type="NCBI Taxonomy" id="35128"/>
    <lineage>
        <taxon>Eukaryota</taxon>
        <taxon>Sar</taxon>
        <taxon>Stramenopiles</taxon>
        <taxon>Ochrophyta</taxon>
        <taxon>Bacillariophyta</taxon>
        <taxon>Coscinodiscophyceae</taxon>
        <taxon>Thalassiosirophycidae</taxon>
        <taxon>Thalassiosirales</taxon>
        <taxon>Thalassiosiraceae</taxon>
        <taxon>Thalassiosira</taxon>
    </lineage>
</organism>
<dbReference type="GeneID" id="7448681"/>
<proteinExistence type="predicted"/>
<evidence type="ECO:0000313" key="2">
    <source>
        <dbReference type="Proteomes" id="UP000001449"/>
    </source>
</evidence>
<dbReference type="AlphaFoldDB" id="B8BTU2"/>
<dbReference type="InParanoid" id="B8BTU2"/>
<dbReference type="PaxDb" id="35128-Thaps2253"/>
<protein>
    <submittedName>
        <fullName evidence="1">Uncharacterized protein</fullName>
    </submittedName>
</protein>
<evidence type="ECO:0000313" key="1">
    <source>
        <dbReference type="EMBL" id="EED94656.1"/>
    </source>
</evidence>
<dbReference type="SUPFAM" id="SSF52266">
    <property type="entry name" value="SGNH hydrolase"/>
    <property type="match status" value="1"/>
</dbReference>
<dbReference type="KEGG" id="tps:THAPSDRAFT_2253"/>
<reference evidence="1 2" key="2">
    <citation type="journal article" date="2008" name="Nature">
        <title>The Phaeodactylum genome reveals the evolutionary history of diatom genomes.</title>
        <authorList>
            <person name="Bowler C."/>
            <person name="Allen A.E."/>
            <person name="Badger J.H."/>
            <person name="Grimwood J."/>
            <person name="Jabbari K."/>
            <person name="Kuo A."/>
            <person name="Maheswari U."/>
            <person name="Martens C."/>
            <person name="Maumus F."/>
            <person name="Otillar R.P."/>
            <person name="Rayko E."/>
            <person name="Salamov A."/>
            <person name="Vandepoele K."/>
            <person name="Beszteri B."/>
            <person name="Gruber A."/>
            <person name="Heijde M."/>
            <person name="Katinka M."/>
            <person name="Mock T."/>
            <person name="Valentin K."/>
            <person name="Verret F."/>
            <person name="Berges J.A."/>
            <person name="Brownlee C."/>
            <person name="Cadoret J.P."/>
            <person name="Chiovitti A."/>
            <person name="Choi C.J."/>
            <person name="Coesel S."/>
            <person name="De Martino A."/>
            <person name="Detter J.C."/>
            <person name="Durkin C."/>
            <person name="Falciatore A."/>
            <person name="Fournet J."/>
            <person name="Haruta M."/>
            <person name="Huysman M.J."/>
            <person name="Jenkins B.D."/>
            <person name="Jiroutova K."/>
            <person name="Jorgensen R.E."/>
            <person name="Joubert Y."/>
            <person name="Kaplan A."/>
            <person name="Kroger N."/>
            <person name="Kroth P.G."/>
            <person name="La Roche J."/>
            <person name="Lindquist E."/>
            <person name="Lommer M."/>
            <person name="Martin-Jezequel V."/>
            <person name="Lopez P.J."/>
            <person name="Lucas S."/>
            <person name="Mangogna M."/>
            <person name="McGinnis K."/>
            <person name="Medlin L.K."/>
            <person name="Montsant A."/>
            <person name="Oudot-Le Secq M.P."/>
            <person name="Napoli C."/>
            <person name="Obornik M."/>
            <person name="Parker M.S."/>
            <person name="Petit J.L."/>
            <person name="Porcel B.M."/>
            <person name="Poulsen N."/>
            <person name="Robison M."/>
            <person name="Rychlewski L."/>
            <person name="Rynearson T.A."/>
            <person name="Schmutz J."/>
            <person name="Shapiro H."/>
            <person name="Siaut M."/>
            <person name="Stanley M."/>
            <person name="Sussman M.R."/>
            <person name="Taylor A.R."/>
            <person name="Vardi A."/>
            <person name="von Dassow P."/>
            <person name="Vyverman W."/>
            <person name="Willis A."/>
            <person name="Wyrwicz L.S."/>
            <person name="Rokhsar D.S."/>
            <person name="Weissenbach J."/>
            <person name="Armbrust E.V."/>
            <person name="Green B.R."/>
            <person name="Van de Peer Y."/>
            <person name="Grigoriev I.V."/>
        </authorList>
    </citation>
    <scope>NUCLEOTIDE SEQUENCE [LARGE SCALE GENOMIC DNA]</scope>
    <source>
        <strain evidence="1 2">CCMP1335</strain>
    </source>
</reference>
<dbReference type="RefSeq" id="XP_002287213.1">
    <property type="nucleotide sequence ID" value="XM_002287177.1"/>
</dbReference>
<reference evidence="1 2" key="1">
    <citation type="journal article" date="2004" name="Science">
        <title>The genome of the diatom Thalassiosira pseudonana: ecology, evolution, and metabolism.</title>
        <authorList>
            <person name="Armbrust E.V."/>
            <person name="Berges J.A."/>
            <person name="Bowler C."/>
            <person name="Green B.R."/>
            <person name="Martinez D."/>
            <person name="Putnam N.H."/>
            <person name="Zhou S."/>
            <person name="Allen A.E."/>
            <person name="Apt K.E."/>
            <person name="Bechner M."/>
            <person name="Brzezinski M.A."/>
            <person name="Chaal B.K."/>
            <person name="Chiovitti A."/>
            <person name="Davis A.K."/>
            <person name="Demarest M.S."/>
            <person name="Detter J.C."/>
            <person name="Glavina T."/>
            <person name="Goodstein D."/>
            <person name="Hadi M.Z."/>
            <person name="Hellsten U."/>
            <person name="Hildebrand M."/>
            <person name="Jenkins B.D."/>
            <person name="Jurka J."/>
            <person name="Kapitonov V.V."/>
            <person name="Kroger N."/>
            <person name="Lau W.W."/>
            <person name="Lane T.W."/>
            <person name="Larimer F.W."/>
            <person name="Lippmeier J.C."/>
            <person name="Lucas S."/>
            <person name="Medina M."/>
            <person name="Montsant A."/>
            <person name="Obornik M."/>
            <person name="Parker M.S."/>
            <person name="Palenik B."/>
            <person name="Pazour G.J."/>
            <person name="Richardson P.M."/>
            <person name="Rynearson T.A."/>
            <person name="Saito M.A."/>
            <person name="Schwartz D.C."/>
            <person name="Thamatrakoln K."/>
            <person name="Valentin K."/>
            <person name="Vardi A."/>
            <person name="Wilkerson F.P."/>
            <person name="Rokhsar D.S."/>
        </authorList>
    </citation>
    <scope>NUCLEOTIDE SEQUENCE [LARGE SCALE GENOMIC DNA]</scope>
    <source>
        <strain evidence="1 2">CCMP1335</strain>
    </source>
</reference>
<dbReference type="Proteomes" id="UP000001449">
    <property type="component" value="Chromosome 2"/>
</dbReference>
<keyword evidence="2" id="KW-1185">Reference proteome</keyword>
<dbReference type="EMBL" id="CM000639">
    <property type="protein sequence ID" value="EED94656.1"/>
    <property type="molecule type" value="Genomic_DNA"/>
</dbReference>
<name>B8BTU2_THAPS</name>
<dbReference type="PANTHER" id="PTHR34407:SF1">
    <property type="entry name" value="SGNH HYDROLASE-TYPE ESTERASE DOMAIN-CONTAINING PROTEIN"/>
    <property type="match status" value="1"/>
</dbReference>
<sequence>MAQELSVFRWRIILPYLALVFVVLARELKLFTTTPSLDPNTTVKNEHAAVAVGGSVSSHPACSHFKTSSMSEMWQNIHGSIILNSTYIPDQPKGNTNTSREEDAIIYDKLMVWTQHLLEYYSPERMRRSIASRPPNPTILKVLTIIADYPTTNVPLKILVTGGSVTAGHWCVENPVGWDGGDGGAPFKECAWPSRLERHLRQLFFNDVNVPGVTVYNMAVGATSVDVATMILEYELLPDDVLSPDVVLLAHSPNDANMLSPDVLFYEHLNNAVQAVKRLRACDDDLPLVGLIDDTVGMSEISKMMETTARYYSIASWYQLMMLDYGNVVRHTLLRRYDENRTEPLMGSTFKVHMGMGFHIGMAWTVVFDFLSIMMEACFDYNEDEIIEPMSLKEWKEEAQLDNLQEEPLKRSPSKHFGGLYHESNPQSVNEEWQSNLNAKEEHCKSFDSSEPPQPVCTYAWMVNKLAGVMRPKDIDNAFSSVMKSSVGWEATGHFYKFPRLGYYAQEANASFVLEIPVTSPTLYFTVLSTESYGPNFIDSNLHIDVEIKRDAESTELDCNTTASYDVEGYHEIETSSHEPHKFRLPGGGANAGDIIFFNAVLTSGSYFKIAGLAFCKQ</sequence>
<gene>
    <name evidence="1" type="ORF">THAPSDRAFT_2253</name>
</gene>
<dbReference type="OMA" id="WINGLEW"/>
<dbReference type="eggNOG" id="ENOG502QYTU">
    <property type="taxonomic scope" value="Eukaryota"/>
</dbReference>